<dbReference type="Proteomes" id="UP000179797">
    <property type="component" value="Unassembled WGS sequence"/>
</dbReference>
<dbReference type="InterPro" id="IPR026444">
    <property type="entry name" value="Secre_tail"/>
</dbReference>
<dbReference type="STRING" id="915059.NH26_21415"/>
<name>A0A1S1YT36_FLAPC</name>
<dbReference type="OrthoDB" id="903507at2"/>
<dbReference type="EMBL" id="JRYR02000002">
    <property type="protein sequence ID" value="OHX64166.1"/>
    <property type="molecule type" value="Genomic_DNA"/>
</dbReference>
<protein>
    <recommendedName>
        <fullName evidence="3">Secretion system C-terminal sorting domain-containing protein</fullName>
    </recommendedName>
</protein>
<gene>
    <name evidence="1" type="ORF">NH26_21415</name>
</gene>
<proteinExistence type="predicted"/>
<dbReference type="NCBIfam" id="TIGR04183">
    <property type="entry name" value="Por_Secre_tail"/>
    <property type="match status" value="1"/>
</dbReference>
<accession>A0A1S1YT36</accession>
<dbReference type="RefSeq" id="WP_044226378.1">
    <property type="nucleotide sequence ID" value="NZ_JRYR02000002.1"/>
</dbReference>
<keyword evidence="2" id="KW-1185">Reference proteome</keyword>
<organism evidence="1 2">
    <name type="scientific">Flammeovirga pacifica</name>
    <dbReference type="NCBI Taxonomy" id="915059"/>
    <lineage>
        <taxon>Bacteria</taxon>
        <taxon>Pseudomonadati</taxon>
        <taxon>Bacteroidota</taxon>
        <taxon>Cytophagia</taxon>
        <taxon>Cytophagales</taxon>
        <taxon>Flammeovirgaceae</taxon>
        <taxon>Flammeovirga</taxon>
    </lineage>
</organism>
<dbReference type="AlphaFoldDB" id="A0A1S1YT36"/>
<comment type="caution">
    <text evidence="1">The sequence shown here is derived from an EMBL/GenBank/DDBJ whole genome shotgun (WGS) entry which is preliminary data.</text>
</comment>
<evidence type="ECO:0008006" key="3">
    <source>
        <dbReference type="Google" id="ProtNLM"/>
    </source>
</evidence>
<reference evidence="1 2" key="1">
    <citation type="journal article" date="2012" name="Int. J. Syst. Evol. Microbiol.">
        <title>Flammeovirga pacifica sp. nov., isolated from deep-sea sediment.</title>
        <authorList>
            <person name="Xu H."/>
            <person name="Fu Y."/>
            <person name="Yang N."/>
            <person name="Ding Z."/>
            <person name="Lai Q."/>
            <person name="Zeng R."/>
        </authorList>
    </citation>
    <scope>NUCLEOTIDE SEQUENCE [LARGE SCALE GENOMIC DNA]</scope>
    <source>
        <strain evidence="2">DSM 24597 / LMG 26175 / WPAGA1</strain>
    </source>
</reference>
<sequence length="93" mass="10989">MLLENNSTENLSIFSNWRIYPTLVQDTTTVYPPIIGELFKVEIHSVKNNILLYKSTHKGNTEINCKDWPEGIYKIHIRQGNHKFCFRFLIHLL</sequence>
<evidence type="ECO:0000313" key="1">
    <source>
        <dbReference type="EMBL" id="OHX64166.1"/>
    </source>
</evidence>
<evidence type="ECO:0000313" key="2">
    <source>
        <dbReference type="Proteomes" id="UP000179797"/>
    </source>
</evidence>